<dbReference type="EMBL" id="BSVB01000001">
    <property type="protein sequence ID" value="GMA96464.1"/>
    <property type="molecule type" value="Genomic_DNA"/>
</dbReference>
<organism evidence="3 4">
    <name type="scientific">Pseudolysinimonas kribbensis</name>
    <dbReference type="NCBI Taxonomy" id="433641"/>
    <lineage>
        <taxon>Bacteria</taxon>
        <taxon>Bacillati</taxon>
        <taxon>Actinomycetota</taxon>
        <taxon>Actinomycetes</taxon>
        <taxon>Micrococcales</taxon>
        <taxon>Microbacteriaceae</taxon>
        <taxon>Pseudolysinimonas</taxon>
    </lineage>
</organism>
<feature type="domain" description="Ribbon-helix-helix protein CopG" evidence="2">
    <location>
        <begin position="40"/>
        <end position="78"/>
    </location>
</feature>
<evidence type="ECO:0000259" key="2">
    <source>
        <dbReference type="Pfam" id="PF01402"/>
    </source>
</evidence>
<dbReference type="InterPro" id="IPR002145">
    <property type="entry name" value="CopG"/>
</dbReference>
<name>A0ABQ6K7T8_9MICO</name>
<evidence type="ECO:0000313" key="3">
    <source>
        <dbReference type="EMBL" id="GMA96464.1"/>
    </source>
</evidence>
<evidence type="ECO:0000313" key="4">
    <source>
        <dbReference type="Proteomes" id="UP001157034"/>
    </source>
</evidence>
<dbReference type="Pfam" id="PF01402">
    <property type="entry name" value="RHH_1"/>
    <property type="match status" value="1"/>
</dbReference>
<accession>A0ABQ6K7T8</accession>
<reference evidence="4" key="1">
    <citation type="journal article" date="2019" name="Int. J. Syst. Evol. Microbiol.">
        <title>The Global Catalogue of Microorganisms (GCM) 10K type strain sequencing project: providing services to taxonomists for standard genome sequencing and annotation.</title>
        <authorList>
            <consortium name="The Broad Institute Genomics Platform"/>
            <consortium name="The Broad Institute Genome Sequencing Center for Infectious Disease"/>
            <person name="Wu L."/>
            <person name="Ma J."/>
        </authorList>
    </citation>
    <scope>NUCLEOTIDE SEQUENCE [LARGE SCALE GENOMIC DNA]</scope>
    <source>
        <strain evidence="4">NBRC 108894</strain>
    </source>
</reference>
<gene>
    <name evidence="3" type="ORF">GCM10025881_32880</name>
</gene>
<evidence type="ECO:0000256" key="1">
    <source>
        <dbReference type="SAM" id="MobiDB-lite"/>
    </source>
</evidence>
<dbReference type="CDD" id="cd21631">
    <property type="entry name" value="RHH_CopG_NikR-like"/>
    <property type="match status" value="1"/>
</dbReference>
<protein>
    <recommendedName>
        <fullName evidence="2">Ribbon-helix-helix protein CopG domain-containing protein</fullName>
    </recommendedName>
</protein>
<dbReference type="Proteomes" id="UP001157034">
    <property type="component" value="Unassembled WGS sequence"/>
</dbReference>
<sequence length="109" mass="11175">MEIANRGISSGATAKPGSIARMTVENGSQGRPGRKPGDLVRLDAKITADLDRALNELVLATGVAKASLVRAALAQYLAAHGALTPEHPELITLAPTAGPGLASQRKDTP</sequence>
<comment type="caution">
    <text evidence="3">The sequence shown here is derived from an EMBL/GenBank/DDBJ whole genome shotgun (WGS) entry which is preliminary data.</text>
</comment>
<feature type="region of interest" description="Disordered" evidence="1">
    <location>
        <begin position="1"/>
        <end position="38"/>
    </location>
</feature>
<keyword evidence="4" id="KW-1185">Reference proteome</keyword>
<proteinExistence type="predicted"/>